<dbReference type="InterPro" id="IPR051397">
    <property type="entry name" value="Zn-ADH-like_protein"/>
</dbReference>
<dbReference type="GO" id="GO:0016491">
    <property type="term" value="F:oxidoreductase activity"/>
    <property type="evidence" value="ECO:0007669"/>
    <property type="project" value="InterPro"/>
</dbReference>
<organism evidence="2 3">
    <name type="scientific">Corallococcus aberystwythensis</name>
    <dbReference type="NCBI Taxonomy" id="2316722"/>
    <lineage>
        <taxon>Bacteria</taxon>
        <taxon>Pseudomonadati</taxon>
        <taxon>Myxococcota</taxon>
        <taxon>Myxococcia</taxon>
        <taxon>Myxococcales</taxon>
        <taxon>Cystobacterineae</taxon>
        <taxon>Myxococcaceae</taxon>
        <taxon>Corallococcus</taxon>
    </lineage>
</organism>
<gene>
    <name evidence="2" type="ORF">D7W81_22870</name>
</gene>
<dbReference type="Gene3D" id="3.40.50.720">
    <property type="entry name" value="NAD(P)-binding Rossmann-like Domain"/>
    <property type="match status" value="1"/>
</dbReference>
<sequence>MKTSGEASLPPRSDDVRAMVCGKWGGPEQLTLTNVPEPVPKPGDVSIEVHACSVNFADLLMIGGTYQTRPELPFVPGLEAAGIIASAPEGSGFKPGDRIVAILWHGGYAEQAVASVQETFLLPAGISFDVAAALTSAYVSTALALIRVAHLKPFEVLLVLGAGGGVGLAAVQLGKALGSKVIAVASTPDKLAIAREAGADQVISSADADWKDQVLAAAGPNGVNVCFDPVGGPLFDPALSTLGWGGRYVLVGFAAGQAPSIPAHRLLVKHRAVLGSSLRYFRYHDPAALRETMDQLFAWYAQGRITPRITLRLPLEGTAAGLRTLAERRAVGKVVVHVREGREAPPATKSA</sequence>
<comment type="caution">
    <text evidence="2">The sequence shown here is derived from an EMBL/GenBank/DDBJ whole genome shotgun (WGS) entry which is preliminary data.</text>
</comment>
<dbReference type="CDD" id="cd08241">
    <property type="entry name" value="QOR1"/>
    <property type="match status" value="1"/>
</dbReference>
<dbReference type="SUPFAM" id="SSF50129">
    <property type="entry name" value="GroES-like"/>
    <property type="match status" value="1"/>
</dbReference>
<dbReference type="InterPro" id="IPR020843">
    <property type="entry name" value="ER"/>
</dbReference>
<dbReference type="Proteomes" id="UP000267003">
    <property type="component" value="Unassembled WGS sequence"/>
</dbReference>
<feature type="domain" description="Enoyl reductase (ER)" evidence="1">
    <location>
        <begin position="25"/>
        <end position="336"/>
    </location>
</feature>
<dbReference type="InterPro" id="IPR013149">
    <property type="entry name" value="ADH-like_C"/>
</dbReference>
<keyword evidence="3" id="KW-1185">Reference proteome</keyword>
<dbReference type="InterPro" id="IPR013154">
    <property type="entry name" value="ADH-like_N"/>
</dbReference>
<reference evidence="3" key="1">
    <citation type="submission" date="2018-09" db="EMBL/GenBank/DDBJ databases">
        <authorList>
            <person name="Livingstone P.G."/>
            <person name="Whitworth D.E."/>
        </authorList>
    </citation>
    <scope>NUCLEOTIDE SEQUENCE [LARGE SCALE GENOMIC DNA]</scope>
    <source>
        <strain evidence="3">AB050A</strain>
    </source>
</reference>
<evidence type="ECO:0000313" key="3">
    <source>
        <dbReference type="Proteomes" id="UP000267003"/>
    </source>
</evidence>
<dbReference type="PANTHER" id="PTHR43677:SF4">
    <property type="entry name" value="QUINONE OXIDOREDUCTASE-LIKE PROTEIN 2"/>
    <property type="match status" value="1"/>
</dbReference>
<proteinExistence type="predicted"/>
<dbReference type="PANTHER" id="PTHR43677">
    <property type="entry name" value="SHORT-CHAIN DEHYDROGENASE/REDUCTASE"/>
    <property type="match status" value="1"/>
</dbReference>
<dbReference type="Pfam" id="PF00107">
    <property type="entry name" value="ADH_zinc_N"/>
    <property type="match status" value="1"/>
</dbReference>
<dbReference type="Gene3D" id="3.90.180.10">
    <property type="entry name" value="Medium-chain alcohol dehydrogenases, catalytic domain"/>
    <property type="match status" value="1"/>
</dbReference>
<dbReference type="InterPro" id="IPR011032">
    <property type="entry name" value="GroES-like_sf"/>
</dbReference>
<evidence type="ECO:0000259" key="1">
    <source>
        <dbReference type="SMART" id="SM00829"/>
    </source>
</evidence>
<dbReference type="AlphaFoldDB" id="A0A3A8QFL5"/>
<dbReference type="InterPro" id="IPR036291">
    <property type="entry name" value="NAD(P)-bd_dom_sf"/>
</dbReference>
<dbReference type="SUPFAM" id="SSF51735">
    <property type="entry name" value="NAD(P)-binding Rossmann-fold domains"/>
    <property type="match status" value="1"/>
</dbReference>
<name>A0A3A8QFL5_9BACT</name>
<protein>
    <submittedName>
        <fullName evidence="2">NADPH:quinone oxidoreductase family protein</fullName>
    </submittedName>
</protein>
<evidence type="ECO:0000313" key="2">
    <source>
        <dbReference type="EMBL" id="RKH62014.1"/>
    </source>
</evidence>
<accession>A0A3A8QFL5</accession>
<dbReference type="SMART" id="SM00829">
    <property type="entry name" value="PKS_ER"/>
    <property type="match status" value="1"/>
</dbReference>
<dbReference type="Pfam" id="PF08240">
    <property type="entry name" value="ADH_N"/>
    <property type="match status" value="1"/>
</dbReference>
<dbReference type="EMBL" id="RAWK01000140">
    <property type="protein sequence ID" value="RKH62014.1"/>
    <property type="molecule type" value="Genomic_DNA"/>
</dbReference>